<protein>
    <submittedName>
        <fullName evidence="8">[LysW]-aminoadipate kinase</fullName>
    </submittedName>
</protein>
<evidence type="ECO:0000256" key="3">
    <source>
        <dbReference type="ARBA" id="ARBA00022741"/>
    </source>
</evidence>
<dbReference type="PIRSF" id="PIRSF000728">
    <property type="entry name" value="NAGK"/>
    <property type="match status" value="1"/>
</dbReference>
<name>A0ABN2GQI0_9ACTN</name>
<keyword evidence="9" id="KW-1185">Reference proteome</keyword>
<dbReference type="NCBIfam" id="NF010659">
    <property type="entry name" value="PRK14058.1-1"/>
    <property type="match status" value="1"/>
</dbReference>
<dbReference type="PRINTS" id="PR00474">
    <property type="entry name" value="GLU5KINASE"/>
</dbReference>
<evidence type="ECO:0000313" key="9">
    <source>
        <dbReference type="Proteomes" id="UP001500618"/>
    </source>
</evidence>
<evidence type="ECO:0000256" key="2">
    <source>
        <dbReference type="ARBA" id="ARBA00022679"/>
    </source>
</evidence>
<evidence type="ECO:0000256" key="4">
    <source>
        <dbReference type="ARBA" id="ARBA00022777"/>
    </source>
</evidence>
<dbReference type="Proteomes" id="UP001500618">
    <property type="component" value="Unassembled WGS sequence"/>
</dbReference>
<organism evidence="8 9">
    <name type="scientific">Fodinicola feengrottensis</name>
    <dbReference type="NCBI Taxonomy" id="435914"/>
    <lineage>
        <taxon>Bacteria</taxon>
        <taxon>Bacillati</taxon>
        <taxon>Actinomycetota</taxon>
        <taxon>Actinomycetes</taxon>
        <taxon>Mycobacteriales</taxon>
        <taxon>Fodinicola</taxon>
    </lineage>
</organism>
<dbReference type="PANTHER" id="PTHR23342:SF20">
    <property type="entry name" value="[LYSW]-AMINOADIPATE KINASE"/>
    <property type="match status" value="1"/>
</dbReference>
<dbReference type="SUPFAM" id="SSF53633">
    <property type="entry name" value="Carbamate kinase-like"/>
    <property type="match status" value="1"/>
</dbReference>
<keyword evidence="2" id="KW-0808">Transferase</keyword>
<dbReference type="EMBL" id="BAAANY010000009">
    <property type="protein sequence ID" value="GAA1675087.1"/>
    <property type="molecule type" value="Genomic_DNA"/>
</dbReference>
<dbReference type="NCBIfam" id="TIGR00761">
    <property type="entry name" value="argB"/>
    <property type="match status" value="1"/>
</dbReference>
<feature type="domain" description="Aspartate/glutamate/uridylate kinase" evidence="7">
    <location>
        <begin position="3"/>
        <end position="253"/>
    </location>
</feature>
<keyword evidence="1" id="KW-0028">Amino-acid biosynthesis</keyword>
<keyword evidence="3" id="KW-0547">Nucleotide-binding</keyword>
<proteinExistence type="predicted"/>
<dbReference type="PANTHER" id="PTHR23342">
    <property type="entry name" value="N-ACETYLGLUTAMATE SYNTHASE"/>
    <property type="match status" value="1"/>
</dbReference>
<keyword evidence="4 8" id="KW-0418">Kinase</keyword>
<evidence type="ECO:0000256" key="5">
    <source>
        <dbReference type="ARBA" id="ARBA00022840"/>
    </source>
</evidence>
<evidence type="ECO:0000256" key="6">
    <source>
        <dbReference type="ARBA" id="ARBA00029440"/>
    </source>
</evidence>
<dbReference type="InterPro" id="IPR001057">
    <property type="entry name" value="Glu/AcGlu_kinase"/>
</dbReference>
<keyword evidence="5" id="KW-0067">ATP-binding</keyword>
<dbReference type="Gene3D" id="3.40.1160.10">
    <property type="entry name" value="Acetylglutamate kinase-like"/>
    <property type="match status" value="1"/>
</dbReference>
<dbReference type="InterPro" id="IPR001048">
    <property type="entry name" value="Asp/Glu/Uridylate_kinase"/>
</dbReference>
<sequence length="281" mass="28400">MGLTVVKCGGSDAIDVDQLCADIALVRAQGERVLLVHGGAADIARVAAELGVPARSLRSPSGITSRYTDAAMLDVVTLALVGRAKPRLLAALSRAGVPAVGLTGLDAALLRAVRKPARRSVTEDGRVQLVRDDHSGRIVAVEPLSLQVLLDGGLLPVVSPPASAADGTPLNVDADRAAAAIAGALKADRLVLLTAAPGVLADVQDPDSLLSSFALPADGSLDQVEHAASGGMQRKLVAAREALQGGVPVVRIADGRVSRPLSAALSGAGSEITIAAESRVS</sequence>
<comment type="caution">
    <text evidence="8">The sequence shown here is derived from an EMBL/GenBank/DDBJ whole genome shotgun (WGS) entry which is preliminary data.</text>
</comment>
<evidence type="ECO:0000313" key="8">
    <source>
        <dbReference type="EMBL" id="GAA1675087.1"/>
    </source>
</evidence>
<comment type="pathway">
    <text evidence="6">Amino-acid biosynthesis.</text>
</comment>
<evidence type="ECO:0000259" key="7">
    <source>
        <dbReference type="Pfam" id="PF00696"/>
    </source>
</evidence>
<dbReference type="GO" id="GO:0016301">
    <property type="term" value="F:kinase activity"/>
    <property type="evidence" value="ECO:0007669"/>
    <property type="project" value="UniProtKB-KW"/>
</dbReference>
<dbReference type="RefSeq" id="WP_344310094.1">
    <property type="nucleotide sequence ID" value="NZ_BAAANY010000009.1"/>
</dbReference>
<accession>A0ABN2GQI0</accession>
<dbReference type="InterPro" id="IPR036393">
    <property type="entry name" value="AceGlu_kinase-like_sf"/>
</dbReference>
<gene>
    <name evidence="8" type="ORF">GCM10009765_25500</name>
</gene>
<dbReference type="InterPro" id="IPR004662">
    <property type="entry name" value="AcgluKinase_fam"/>
</dbReference>
<reference evidence="8 9" key="1">
    <citation type="journal article" date="2019" name="Int. J. Syst. Evol. Microbiol.">
        <title>The Global Catalogue of Microorganisms (GCM) 10K type strain sequencing project: providing services to taxonomists for standard genome sequencing and annotation.</title>
        <authorList>
            <consortium name="The Broad Institute Genomics Platform"/>
            <consortium name="The Broad Institute Genome Sequencing Center for Infectious Disease"/>
            <person name="Wu L."/>
            <person name="Ma J."/>
        </authorList>
    </citation>
    <scope>NUCLEOTIDE SEQUENCE [LARGE SCALE GENOMIC DNA]</scope>
    <source>
        <strain evidence="8 9">JCM 14718</strain>
    </source>
</reference>
<dbReference type="Pfam" id="PF00696">
    <property type="entry name" value="AA_kinase"/>
    <property type="match status" value="1"/>
</dbReference>
<evidence type="ECO:0000256" key="1">
    <source>
        <dbReference type="ARBA" id="ARBA00022605"/>
    </source>
</evidence>